<comment type="caution">
    <text evidence="2">The sequence shown here is derived from an EMBL/GenBank/DDBJ whole genome shotgun (WGS) entry which is preliminary data.</text>
</comment>
<dbReference type="Gene3D" id="1.20.90.10">
    <property type="entry name" value="Phospholipase A2 domain"/>
    <property type="match status" value="1"/>
</dbReference>
<accession>A0A0P6VZD9</accession>
<evidence type="ECO:0000313" key="2">
    <source>
        <dbReference type="EMBL" id="KPL60534.1"/>
    </source>
</evidence>
<dbReference type="GO" id="GO:0006644">
    <property type="term" value="P:phospholipid metabolic process"/>
    <property type="evidence" value="ECO:0007669"/>
    <property type="project" value="InterPro"/>
</dbReference>
<dbReference type="GO" id="GO:0004623">
    <property type="term" value="F:phospholipase A2 activity"/>
    <property type="evidence" value="ECO:0007669"/>
    <property type="project" value="InterPro"/>
</dbReference>
<dbReference type="EMBL" id="LIXZ01000003">
    <property type="protein sequence ID" value="KPL60534.1"/>
    <property type="molecule type" value="Genomic_DNA"/>
</dbReference>
<reference evidence="2 3" key="1">
    <citation type="submission" date="2015-08" db="EMBL/GenBank/DDBJ databases">
        <title>Draft Genome Sequence of Bacillus vietnamensis UCD-SED5.</title>
        <authorList>
            <person name="Lee R.D."/>
            <person name="Jospin G."/>
            <person name="Lang J.M."/>
            <person name="Coil D.A."/>
            <person name="Eisen J.A."/>
        </authorList>
    </citation>
    <scope>NUCLEOTIDE SEQUENCE [LARGE SCALE GENOMIC DNA]</scope>
    <source>
        <strain evidence="2 3">UCD-SED5</strain>
    </source>
</reference>
<name>A0A0P6VZD9_9BACI</name>
<protein>
    <submittedName>
        <fullName evidence="2">Phospholipase</fullName>
    </submittedName>
</protein>
<dbReference type="RefSeq" id="WP_060671447.1">
    <property type="nucleotide sequence ID" value="NZ_JBCNGU010000004.1"/>
</dbReference>
<dbReference type="InterPro" id="IPR036444">
    <property type="entry name" value="PLipase_A2_dom_sf"/>
</dbReference>
<feature type="domain" description="Phospholipase A2-like" evidence="1">
    <location>
        <begin position="12"/>
        <end position="46"/>
    </location>
</feature>
<gene>
    <name evidence="2" type="ORF">AM506_05255</name>
</gene>
<dbReference type="PATRIC" id="fig|218284.4.peg.2165"/>
<dbReference type="SUPFAM" id="SSF48619">
    <property type="entry name" value="Phospholipase A2, PLA2"/>
    <property type="match status" value="1"/>
</dbReference>
<evidence type="ECO:0000259" key="1">
    <source>
        <dbReference type="Pfam" id="PF08398"/>
    </source>
</evidence>
<organism evidence="2 3">
    <name type="scientific">Rossellomorea vietnamensis</name>
    <dbReference type="NCBI Taxonomy" id="218284"/>
    <lineage>
        <taxon>Bacteria</taxon>
        <taxon>Bacillati</taxon>
        <taxon>Bacillota</taxon>
        <taxon>Bacilli</taxon>
        <taxon>Bacillales</taxon>
        <taxon>Bacillaceae</taxon>
        <taxon>Rossellomorea</taxon>
    </lineage>
</organism>
<dbReference type="InterPro" id="IPR013607">
    <property type="entry name" value="Phospholipase_A2-like"/>
</dbReference>
<dbReference type="GO" id="GO:0050482">
    <property type="term" value="P:arachidonate secretion"/>
    <property type="evidence" value="ECO:0007669"/>
    <property type="project" value="InterPro"/>
</dbReference>
<sequence length="104" mass="12003">MRNNGKPKLCIFPEYKWCGPGCSGPGAPVNSVDVACKAHDLCYERYGPTCECDRMFMKKLEGEINPHTQKGRHAFLFHQYMQLQTRVKCQGNRCGRDRCRGFWI</sequence>
<dbReference type="Pfam" id="PF08398">
    <property type="entry name" value="Phospholip_A2_4"/>
    <property type="match status" value="1"/>
</dbReference>
<dbReference type="Proteomes" id="UP000050398">
    <property type="component" value="Unassembled WGS sequence"/>
</dbReference>
<evidence type="ECO:0000313" key="3">
    <source>
        <dbReference type="Proteomes" id="UP000050398"/>
    </source>
</evidence>
<dbReference type="AlphaFoldDB" id="A0A0P6VZD9"/>
<proteinExistence type="predicted"/>
<dbReference type="GO" id="GO:0005198">
    <property type="term" value="F:structural molecule activity"/>
    <property type="evidence" value="ECO:0007669"/>
    <property type="project" value="InterPro"/>
</dbReference>